<name>A0A0A9YDL9_LYGHE</name>
<evidence type="ECO:0000256" key="1">
    <source>
        <dbReference type="ARBA" id="ARBA00022679"/>
    </source>
</evidence>
<reference evidence="8" key="1">
    <citation type="journal article" date="2014" name="PLoS ONE">
        <title>Transcriptome-Based Identification of ABC Transporters in the Western Tarnished Plant Bug Lygus hesperus.</title>
        <authorList>
            <person name="Hull J.J."/>
            <person name="Chaney K."/>
            <person name="Geib S.M."/>
            <person name="Fabrick J.A."/>
            <person name="Brent C.S."/>
            <person name="Walsh D."/>
            <person name="Lavine L.C."/>
        </authorList>
    </citation>
    <scope>NUCLEOTIDE SEQUENCE</scope>
</reference>
<dbReference type="AlphaFoldDB" id="A0A0A9YDL9"/>
<evidence type="ECO:0000256" key="6">
    <source>
        <dbReference type="ARBA" id="ARBA00022918"/>
    </source>
</evidence>
<evidence type="ECO:0000313" key="8">
    <source>
        <dbReference type="EMBL" id="JAG30279.1"/>
    </source>
</evidence>
<dbReference type="GO" id="GO:0003964">
    <property type="term" value="F:RNA-directed DNA polymerase activity"/>
    <property type="evidence" value="ECO:0007669"/>
    <property type="project" value="UniProtKB-KW"/>
</dbReference>
<sequence>PVLRYYNPKEEVKISVDSSKHSMGAVLLQNDQPVAYASKAFSPAQMRYSQLEKEACAVLFGCKKFHPYAWGNPKLIIESDHKPLEAIFKKPLNNAPARLQRILFEVMPYNPVIVYKKGSELYIADTLSRDCANPEEKDVPQDIVVHVNIPFSKTRLEEMKNAVNEDFVMGQLKNYISDGWPTNKTSLPETVRNYYSFREELAIYEGIIVKGGQIVVPERMIPLILREIHRGHRGTEGCLKLTREHL</sequence>
<evidence type="ECO:0000256" key="3">
    <source>
        <dbReference type="ARBA" id="ARBA00022722"/>
    </source>
</evidence>
<keyword evidence="4" id="KW-0255">Endonuclease</keyword>
<evidence type="ECO:0000256" key="2">
    <source>
        <dbReference type="ARBA" id="ARBA00022695"/>
    </source>
</evidence>
<keyword evidence="3" id="KW-0540">Nuclease</keyword>
<dbReference type="Pfam" id="PF17917">
    <property type="entry name" value="RT_RNaseH"/>
    <property type="match status" value="1"/>
</dbReference>
<dbReference type="GO" id="GO:0004519">
    <property type="term" value="F:endonuclease activity"/>
    <property type="evidence" value="ECO:0007669"/>
    <property type="project" value="UniProtKB-KW"/>
</dbReference>
<dbReference type="PANTHER" id="PTHR37984">
    <property type="entry name" value="PROTEIN CBG26694"/>
    <property type="match status" value="1"/>
</dbReference>
<dbReference type="InterPro" id="IPR050951">
    <property type="entry name" value="Retrovirus_Pol_polyprotein"/>
</dbReference>
<feature type="domain" description="Reverse transcriptase RNase H-like" evidence="7">
    <location>
        <begin position="8"/>
        <end position="107"/>
    </location>
</feature>
<dbReference type="PANTHER" id="PTHR37984:SF8">
    <property type="entry name" value="CCHC-TYPE DOMAIN-CONTAINING PROTEIN"/>
    <property type="match status" value="1"/>
</dbReference>
<dbReference type="SUPFAM" id="SSF56672">
    <property type="entry name" value="DNA/RNA polymerases"/>
    <property type="match status" value="1"/>
</dbReference>
<reference evidence="8" key="2">
    <citation type="submission" date="2014-07" db="EMBL/GenBank/DDBJ databases">
        <authorList>
            <person name="Hull J."/>
        </authorList>
    </citation>
    <scope>NUCLEOTIDE SEQUENCE</scope>
</reference>
<accession>A0A0A9YDL9</accession>
<feature type="non-terminal residue" evidence="8">
    <location>
        <position position="1"/>
    </location>
</feature>
<evidence type="ECO:0000256" key="5">
    <source>
        <dbReference type="ARBA" id="ARBA00022801"/>
    </source>
</evidence>
<keyword evidence="2" id="KW-0548">Nucleotidyltransferase</keyword>
<dbReference type="CDD" id="cd09274">
    <property type="entry name" value="RNase_HI_RT_Ty3"/>
    <property type="match status" value="1"/>
</dbReference>
<keyword evidence="1" id="KW-0808">Transferase</keyword>
<dbReference type="EMBL" id="GBHO01013325">
    <property type="protein sequence ID" value="JAG30279.1"/>
    <property type="molecule type" value="Transcribed_RNA"/>
</dbReference>
<dbReference type="InterPro" id="IPR043502">
    <property type="entry name" value="DNA/RNA_pol_sf"/>
</dbReference>
<evidence type="ECO:0000259" key="7">
    <source>
        <dbReference type="Pfam" id="PF17917"/>
    </source>
</evidence>
<evidence type="ECO:0000256" key="4">
    <source>
        <dbReference type="ARBA" id="ARBA00022759"/>
    </source>
</evidence>
<proteinExistence type="predicted"/>
<dbReference type="GO" id="GO:0016787">
    <property type="term" value="F:hydrolase activity"/>
    <property type="evidence" value="ECO:0007669"/>
    <property type="project" value="UniProtKB-KW"/>
</dbReference>
<feature type="non-terminal residue" evidence="8">
    <location>
        <position position="246"/>
    </location>
</feature>
<dbReference type="InterPro" id="IPR041373">
    <property type="entry name" value="RT_RNaseH"/>
</dbReference>
<keyword evidence="6" id="KW-0695">RNA-directed DNA polymerase</keyword>
<gene>
    <name evidence="8" type="ORF">CM83_57</name>
</gene>
<keyword evidence="5" id="KW-0378">Hydrolase</keyword>
<protein>
    <recommendedName>
        <fullName evidence="7">Reverse transcriptase RNase H-like domain-containing protein</fullName>
    </recommendedName>
</protein>
<organism evidence="8">
    <name type="scientific">Lygus hesperus</name>
    <name type="common">Western plant bug</name>
    <dbReference type="NCBI Taxonomy" id="30085"/>
    <lineage>
        <taxon>Eukaryota</taxon>
        <taxon>Metazoa</taxon>
        <taxon>Ecdysozoa</taxon>
        <taxon>Arthropoda</taxon>
        <taxon>Hexapoda</taxon>
        <taxon>Insecta</taxon>
        <taxon>Pterygota</taxon>
        <taxon>Neoptera</taxon>
        <taxon>Paraneoptera</taxon>
        <taxon>Hemiptera</taxon>
        <taxon>Heteroptera</taxon>
        <taxon>Panheteroptera</taxon>
        <taxon>Cimicomorpha</taxon>
        <taxon>Miridae</taxon>
        <taxon>Mirini</taxon>
        <taxon>Lygus</taxon>
    </lineage>
</organism>